<evidence type="ECO:0000256" key="7">
    <source>
        <dbReference type="ARBA" id="ARBA00023136"/>
    </source>
</evidence>
<keyword evidence="7 9" id="KW-0472">Membrane</keyword>
<keyword evidence="6 9" id="KW-1133">Transmembrane helix</keyword>
<dbReference type="Gene3D" id="3.30.70.1320">
    <property type="entry name" value="Multidrug efflux transporter AcrB pore domain like"/>
    <property type="match status" value="1"/>
</dbReference>
<dbReference type="SUPFAM" id="SSF82693">
    <property type="entry name" value="Multidrug efflux transporter AcrB pore domain, PN1, PN2, PC1 and PC2 subdomains"/>
    <property type="match status" value="2"/>
</dbReference>
<dbReference type="SUPFAM" id="SSF82714">
    <property type="entry name" value="Multidrug efflux transporter AcrB TolC docking domain, DN and DC subdomains"/>
    <property type="match status" value="2"/>
</dbReference>
<proteinExistence type="inferred from homology"/>
<dbReference type="Pfam" id="PF00873">
    <property type="entry name" value="ACR_tran"/>
    <property type="match status" value="1"/>
</dbReference>
<feature type="transmembrane region" description="Helical" evidence="9">
    <location>
        <begin position="391"/>
        <end position="411"/>
    </location>
</feature>
<feature type="transmembrane region" description="Helical" evidence="9">
    <location>
        <begin position="548"/>
        <end position="565"/>
    </location>
</feature>
<protein>
    <submittedName>
        <fullName evidence="10">CusA/CzcA family heavy metal efflux RND transporter</fullName>
    </submittedName>
</protein>
<feature type="transmembrane region" description="Helical" evidence="9">
    <location>
        <begin position="962"/>
        <end position="985"/>
    </location>
</feature>
<feature type="region of interest" description="Disordered" evidence="8">
    <location>
        <begin position="810"/>
        <end position="829"/>
    </location>
</feature>
<comment type="similarity">
    <text evidence="2">Belongs to the resistance-nodulation-cell division (RND) (TC 2.A.6) family.</text>
</comment>
<feature type="transmembrane region" description="Helical" evidence="9">
    <location>
        <begin position="934"/>
        <end position="955"/>
    </location>
</feature>
<evidence type="ECO:0000256" key="2">
    <source>
        <dbReference type="ARBA" id="ARBA00010942"/>
    </source>
</evidence>
<feature type="transmembrane region" description="Helical" evidence="9">
    <location>
        <begin position="460"/>
        <end position="478"/>
    </location>
</feature>
<name>A0AA49JZQ2_9BACT</name>
<dbReference type="Proteomes" id="UP001229955">
    <property type="component" value="Chromosome"/>
</dbReference>
<dbReference type="GO" id="GO:0005886">
    <property type="term" value="C:plasma membrane"/>
    <property type="evidence" value="ECO:0007669"/>
    <property type="project" value="UniProtKB-SubCell"/>
</dbReference>
<evidence type="ECO:0000313" key="10">
    <source>
        <dbReference type="EMBL" id="WKW14840.1"/>
    </source>
</evidence>
<dbReference type="EMBL" id="CP130613">
    <property type="protein sequence ID" value="WKW14840.1"/>
    <property type="molecule type" value="Genomic_DNA"/>
</dbReference>
<evidence type="ECO:0000256" key="4">
    <source>
        <dbReference type="ARBA" id="ARBA00022475"/>
    </source>
</evidence>
<keyword evidence="3" id="KW-0813">Transport</keyword>
<dbReference type="PANTHER" id="PTHR32063">
    <property type="match status" value="1"/>
</dbReference>
<comment type="subcellular location">
    <subcellularLocation>
        <location evidence="1">Cell membrane</location>
        <topology evidence="1">Multi-pass membrane protein</topology>
    </subcellularLocation>
</comment>
<feature type="transmembrane region" description="Helical" evidence="9">
    <location>
        <begin position="1020"/>
        <end position="1043"/>
    </location>
</feature>
<evidence type="ECO:0000256" key="9">
    <source>
        <dbReference type="SAM" id="Phobius"/>
    </source>
</evidence>
<dbReference type="NCBIfam" id="TIGR00914">
    <property type="entry name" value="2A0601"/>
    <property type="match status" value="1"/>
</dbReference>
<evidence type="ECO:0000256" key="3">
    <source>
        <dbReference type="ARBA" id="ARBA00022448"/>
    </source>
</evidence>
<dbReference type="GO" id="GO:0042910">
    <property type="term" value="F:xenobiotic transmembrane transporter activity"/>
    <property type="evidence" value="ECO:0007669"/>
    <property type="project" value="TreeGrafter"/>
</dbReference>
<dbReference type="InterPro" id="IPR027463">
    <property type="entry name" value="AcrB_DN_DC_subdom"/>
</dbReference>
<feature type="compositionally biased region" description="Gly residues" evidence="8">
    <location>
        <begin position="814"/>
        <end position="828"/>
    </location>
</feature>
<sequence>MLKRIIEWSVRNIFLVTLATVAAIGGGVIALQRTPLEALPDLSDVQVIIQTEYSEQAPQIVEDQITYPIAAEMLKVPGAEVVRGYSFFGVSFVYIIFDDDTDLYWARSRVLEYLNGLKGRLPASVSPTLGPDATGLGWVYQYALEDTTGRLDLSELRALQDWYLRYELTAVPGVSEVATVGGYEKQYQVDLDPAKLLAYGIPVTRVMQAIQTSNADIGAMVVELSEREYMVRGLGYLKSLRDIENIVVGATDRGTPIRVAEVGRVSVGPAVRRGVAELDGRGDAVGAIVVMRFGENALATIARVKERIAQVAPALPPGVVLRPVYDRSDLIERAIANLRFKLLEESLVVALVCIVFLLHARSALVAIITLPVGILIAFIAMRYVGVGADIMSLGGIAIAIGAMIDAAIVMIENLHKHLERAIVAREQPGAVESRWLDTGTLTRAERWQAVVESAQEVGPALFFSLLIITVSFLPVFALEGQEGRLFSPLAYTKTFAMAASSLLSVTLVPVAMGLFVRGRIYRESANPVNRWLMRAYHPLITFVLRHRWPVVIASVAAVILTWIPWSRIGSEFMPRLEEGTVLYMPTTLPGVSVARARELLGMQADIIRTFPEVAHVWGKAGRANTATDPAGLDMIETTITLRPQEEWRAGMTYDRLVAQMDSALRVPGVTNAWTMPIQGRNDMLATGIRTPVGIKVFGPDLAELERLGREIEQAVRMVPGTRSAFAERAVSGYYLDIDIDRQAAARHGLNVGDVQAVIATAIGGMTITQTVEGRRRFGVRVRYPQELRDSPERLASVLVPVAHGAGGSSAAASGGMGGMGAENGGGGKKPAQVPLGQLARITPVAGPMVVRTEGAMPTAWVYVDVVDRDIGSYVAEAQRAVSEQVTLPTGYSVVWSGQYEYMQRAKERMKLVIPATLALIFLLLYLNFGNVGESLIVMLSLPFALVGGLWFLWALGYNWSVAVAIGFIALAGVAAETGVVMLIYLDHAWQARTADGRRATLEELYSAVIEGAVERVRPKMMTVTAIMGGLLPLLWGTGAGGTVMRRIAAPMMEGWCRARC</sequence>
<evidence type="ECO:0000313" key="11">
    <source>
        <dbReference type="Proteomes" id="UP001229955"/>
    </source>
</evidence>
<feature type="transmembrane region" description="Helical" evidence="9">
    <location>
        <begin position="12"/>
        <end position="31"/>
    </location>
</feature>
<keyword evidence="5 9" id="KW-0812">Transmembrane</keyword>
<dbReference type="Gene3D" id="1.20.1640.10">
    <property type="entry name" value="Multidrug efflux transporter AcrB transmembrane domain"/>
    <property type="match status" value="2"/>
</dbReference>
<dbReference type="KEGG" id="pspc:Strain318_001201"/>
<dbReference type="PANTHER" id="PTHR32063:SF19">
    <property type="entry name" value="CATION EFFLUX SYSTEM PROTEIN CUSA"/>
    <property type="match status" value="1"/>
</dbReference>
<dbReference type="SUPFAM" id="SSF82866">
    <property type="entry name" value="Multidrug efflux transporter AcrB transmembrane domain"/>
    <property type="match status" value="2"/>
</dbReference>
<dbReference type="Gene3D" id="3.30.2090.10">
    <property type="entry name" value="Multidrug efflux transporter AcrB TolC docking domain, DN and DC subdomains"/>
    <property type="match status" value="2"/>
</dbReference>
<feature type="transmembrane region" description="Helical" evidence="9">
    <location>
        <begin position="490"/>
        <end position="516"/>
    </location>
</feature>
<evidence type="ECO:0000256" key="8">
    <source>
        <dbReference type="SAM" id="MobiDB-lite"/>
    </source>
</evidence>
<dbReference type="AlphaFoldDB" id="A0AA49JZQ2"/>
<reference evidence="10" key="1">
    <citation type="submission" date="2023-07" db="EMBL/GenBank/DDBJ databases">
        <authorList>
            <person name="Haufschild T."/>
            <person name="Kallscheuer N."/>
            <person name="Hammer J."/>
            <person name="Kohn T."/>
            <person name="Kabuu M."/>
            <person name="Jogler M."/>
            <person name="Wohfarth N."/>
            <person name="Heuer A."/>
            <person name="Rohde M."/>
            <person name="van Teeseling M.C.F."/>
            <person name="Jogler C."/>
        </authorList>
    </citation>
    <scope>NUCLEOTIDE SEQUENCE</scope>
    <source>
        <strain evidence="10">Strain 318</strain>
    </source>
</reference>
<organism evidence="10 11">
    <name type="scientific">Pseudogemmatithrix spongiicola</name>
    <dbReference type="NCBI Taxonomy" id="3062599"/>
    <lineage>
        <taxon>Bacteria</taxon>
        <taxon>Pseudomonadati</taxon>
        <taxon>Gemmatimonadota</taxon>
        <taxon>Gemmatimonadia</taxon>
        <taxon>Gemmatimonadales</taxon>
        <taxon>Gemmatimonadaceae</taxon>
        <taxon>Pseudogemmatithrix</taxon>
    </lineage>
</organism>
<feature type="transmembrane region" description="Helical" evidence="9">
    <location>
        <begin position="911"/>
        <end position="928"/>
    </location>
</feature>
<evidence type="ECO:0000256" key="6">
    <source>
        <dbReference type="ARBA" id="ARBA00022989"/>
    </source>
</evidence>
<evidence type="ECO:0000256" key="1">
    <source>
        <dbReference type="ARBA" id="ARBA00004651"/>
    </source>
</evidence>
<dbReference type="PRINTS" id="PR00702">
    <property type="entry name" value="ACRIFLAVINRP"/>
</dbReference>
<dbReference type="Gene3D" id="3.30.70.1430">
    <property type="entry name" value="Multidrug efflux transporter AcrB pore domain"/>
    <property type="match status" value="2"/>
</dbReference>
<evidence type="ECO:0000256" key="5">
    <source>
        <dbReference type="ARBA" id="ARBA00022692"/>
    </source>
</evidence>
<gene>
    <name evidence="10" type="ORF">Strain318_001201</name>
</gene>
<feature type="transmembrane region" description="Helical" evidence="9">
    <location>
        <begin position="342"/>
        <end position="358"/>
    </location>
</feature>
<dbReference type="GO" id="GO:0008324">
    <property type="term" value="F:monoatomic cation transmembrane transporter activity"/>
    <property type="evidence" value="ECO:0007669"/>
    <property type="project" value="InterPro"/>
</dbReference>
<keyword evidence="11" id="KW-1185">Reference proteome</keyword>
<accession>A0AA49JZQ2</accession>
<keyword evidence="4" id="KW-1003">Cell membrane</keyword>
<dbReference type="Gene3D" id="3.30.70.1440">
    <property type="entry name" value="Multidrug efflux transporter AcrB pore domain"/>
    <property type="match status" value="1"/>
</dbReference>
<feature type="transmembrane region" description="Helical" evidence="9">
    <location>
        <begin position="364"/>
        <end position="384"/>
    </location>
</feature>
<dbReference type="InterPro" id="IPR001036">
    <property type="entry name" value="Acrflvin-R"/>
</dbReference>
<dbReference type="InterPro" id="IPR004763">
    <property type="entry name" value="CusA-like"/>
</dbReference>